<dbReference type="PANTHER" id="PTHR13479">
    <property type="entry name" value="30S RIBOSOMAL PROTEIN S18"/>
    <property type="match status" value="1"/>
</dbReference>
<dbReference type="SUPFAM" id="SSF46911">
    <property type="entry name" value="Ribosomal protein S18"/>
    <property type="match status" value="1"/>
</dbReference>
<dbReference type="Proteomes" id="UP000885847">
    <property type="component" value="Unassembled WGS sequence"/>
</dbReference>
<dbReference type="GO" id="GO:0022627">
    <property type="term" value="C:cytosolic small ribosomal subunit"/>
    <property type="evidence" value="ECO:0007669"/>
    <property type="project" value="TreeGrafter"/>
</dbReference>
<dbReference type="Gene3D" id="4.10.640.10">
    <property type="entry name" value="Ribosomal protein S18"/>
    <property type="match status" value="1"/>
</dbReference>
<keyword evidence="5" id="KW-0694">RNA-binding</keyword>
<dbReference type="NCBIfam" id="TIGR00165">
    <property type="entry name" value="S18"/>
    <property type="match status" value="1"/>
</dbReference>
<gene>
    <name evidence="5 7" type="primary">rpsR</name>
    <name evidence="7" type="ORF">ENF18_01085</name>
</gene>
<dbReference type="InterPro" id="IPR018275">
    <property type="entry name" value="Ribosomal_bS18_CS"/>
</dbReference>
<reference evidence="7" key="1">
    <citation type="journal article" date="2020" name="mSystems">
        <title>Genome- and Community-Level Interaction Insights into Carbon Utilization and Element Cycling Functions of Hydrothermarchaeota in Hydrothermal Sediment.</title>
        <authorList>
            <person name="Zhou Z."/>
            <person name="Liu Y."/>
            <person name="Xu W."/>
            <person name="Pan J."/>
            <person name="Luo Z.H."/>
            <person name="Li M."/>
        </authorList>
    </citation>
    <scope>NUCLEOTIDE SEQUENCE [LARGE SCALE GENOMIC DNA]</scope>
    <source>
        <strain evidence="7">HyVt-102</strain>
    </source>
</reference>
<accession>A0A7C0VAT2</accession>
<proteinExistence type="inferred from homology"/>
<dbReference type="GO" id="GO:0003735">
    <property type="term" value="F:structural constituent of ribosome"/>
    <property type="evidence" value="ECO:0007669"/>
    <property type="project" value="InterPro"/>
</dbReference>
<dbReference type="HAMAP" id="MF_00270">
    <property type="entry name" value="Ribosomal_bS18"/>
    <property type="match status" value="1"/>
</dbReference>
<comment type="caution">
    <text evidence="7">The sequence shown here is derived from an EMBL/GenBank/DDBJ whole genome shotgun (WGS) entry which is preliminary data.</text>
</comment>
<comment type="similarity">
    <text evidence="1 5 6">Belongs to the bacterial ribosomal protein bS18 family.</text>
</comment>
<organism evidence="7">
    <name type="scientific">candidate division WOR-3 bacterium</name>
    <dbReference type="NCBI Taxonomy" id="2052148"/>
    <lineage>
        <taxon>Bacteria</taxon>
        <taxon>Bacteria division WOR-3</taxon>
    </lineage>
</organism>
<comment type="function">
    <text evidence="5">Binds as a heterodimer with protein bS6 to the central domain of the 16S rRNA, where it helps stabilize the platform of the 30S subunit.</text>
</comment>
<evidence type="ECO:0000256" key="5">
    <source>
        <dbReference type="HAMAP-Rule" id="MF_00270"/>
    </source>
</evidence>
<keyword evidence="5" id="KW-0699">rRNA-binding</keyword>
<evidence type="ECO:0000256" key="3">
    <source>
        <dbReference type="ARBA" id="ARBA00023274"/>
    </source>
</evidence>
<dbReference type="PANTHER" id="PTHR13479:SF40">
    <property type="entry name" value="SMALL RIBOSOMAL SUBUNIT PROTEIN BS18M"/>
    <property type="match status" value="1"/>
</dbReference>
<dbReference type="InterPro" id="IPR001648">
    <property type="entry name" value="Ribosomal_bS18"/>
</dbReference>
<name>A0A7C0VAT2_UNCW3</name>
<dbReference type="InterPro" id="IPR036870">
    <property type="entry name" value="Ribosomal_bS18_sf"/>
</dbReference>
<evidence type="ECO:0000256" key="4">
    <source>
        <dbReference type="ARBA" id="ARBA00035141"/>
    </source>
</evidence>
<protein>
    <recommendedName>
        <fullName evidence="4 5">Small ribosomal subunit protein bS18</fullName>
    </recommendedName>
</protein>
<dbReference type="AlphaFoldDB" id="A0A7C0VAT2"/>
<evidence type="ECO:0000256" key="1">
    <source>
        <dbReference type="ARBA" id="ARBA00005589"/>
    </source>
</evidence>
<dbReference type="PRINTS" id="PR00974">
    <property type="entry name" value="RIBOSOMALS18"/>
</dbReference>
<evidence type="ECO:0000256" key="2">
    <source>
        <dbReference type="ARBA" id="ARBA00022980"/>
    </source>
</evidence>
<comment type="subunit">
    <text evidence="5">Part of the 30S ribosomal subunit. Forms a tight heterodimer with protein bS6.</text>
</comment>
<sequence length="71" mass="8384">MREKTCYFCANHIDYIDYKDVNTLKRFITDSGKILPARITHVCAKHQRKLKKAIKRARMVALLPFVATIYR</sequence>
<dbReference type="EMBL" id="DQWE01000051">
    <property type="protein sequence ID" value="HDI82369.1"/>
    <property type="molecule type" value="Genomic_DNA"/>
</dbReference>
<keyword evidence="2 5" id="KW-0689">Ribosomal protein</keyword>
<dbReference type="Pfam" id="PF01084">
    <property type="entry name" value="Ribosomal_S18"/>
    <property type="match status" value="1"/>
</dbReference>
<dbReference type="GO" id="GO:0070181">
    <property type="term" value="F:small ribosomal subunit rRNA binding"/>
    <property type="evidence" value="ECO:0007669"/>
    <property type="project" value="TreeGrafter"/>
</dbReference>
<dbReference type="PROSITE" id="PS00057">
    <property type="entry name" value="RIBOSOMAL_S18"/>
    <property type="match status" value="1"/>
</dbReference>
<evidence type="ECO:0000313" key="7">
    <source>
        <dbReference type="EMBL" id="HDI82369.1"/>
    </source>
</evidence>
<keyword evidence="3 5" id="KW-0687">Ribonucleoprotein</keyword>
<evidence type="ECO:0000256" key="6">
    <source>
        <dbReference type="RuleBase" id="RU003910"/>
    </source>
</evidence>
<dbReference type="GO" id="GO:0006412">
    <property type="term" value="P:translation"/>
    <property type="evidence" value="ECO:0007669"/>
    <property type="project" value="UniProtKB-UniRule"/>
</dbReference>